<dbReference type="PANTHER" id="PTHR28656">
    <property type="entry name" value="COILED-COIL DOMAIN-CONTAINING PROTEIN 153"/>
    <property type="match status" value="1"/>
</dbReference>
<feature type="compositionally biased region" description="Basic and acidic residues" evidence="13">
    <location>
        <begin position="21"/>
        <end position="35"/>
    </location>
</feature>
<evidence type="ECO:0000256" key="10">
    <source>
        <dbReference type="ARBA" id="ARBA00044754"/>
    </source>
</evidence>
<evidence type="ECO:0000256" key="1">
    <source>
        <dbReference type="ARBA" id="ARBA00003029"/>
    </source>
</evidence>
<keyword evidence="9" id="KW-0966">Cell projection</keyword>
<dbReference type="GeneID" id="117670257"/>
<dbReference type="PANTHER" id="PTHR28656:SF1">
    <property type="entry name" value="COILED-COIL DOMAIN-CONTAINING PROTEIN 153"/>
    <property type="match status" value="1"/>
</dbReference>
<organism evidence="14 15">
    <name type="scientific">Pantherophis guttatus</name>
    <name type="common">Corn snake</name>
    <name type="synonym">Elaphe guttata</name>
    <dbReference type="NCBI Taxonomy" id="94885"/>
    <lineage>
        <taxon>Eukaryota</taxon>
        <taxon>Metazoa</taxon>
        <taxon>Chordata</taxon>
        <taxon>Craniata</taxon>
        <taxon>Vertebrata</taxon>
        <taxon>Euteleostomi</taxon>
        <taxon>Lepidosauria</taxon>
        <taxon>Squamata</taxon>
        <taxon>Bifurcata</taxon>
        <taxon>Unidentata</taxon>
        <taxon>Episquamata</taxon>
        <taxon>Toxicofera</taxon>
        <taxon>Serpentes</taxon>
        <taxon>Colubroidea</taxon>
        <taxon>Colubridae</taxon>
        <taxon>Colubrinae</taxon>
        <taxon>Pantherophis</taxon>
    </lineage>
</organism>
<evidence type="ECO:0000256" key="11">
    <source>
        <dbReference type="ARBA" id="ARBA00044800"/>
    </source>
</evidence>
<comment type="function">
    <text evidence="1">Component of the nexin-dynein regulatory complex (N-DRC), a key regulator of ciliary/flagellar motility which maintains the alignment and integrity of the distal axoneme and regulates microtubule sliding in motile axonemes.</text>
</comment>
<dbReference type="AlphaFoldDB" id="A0A6P9CCY8"/>
<reference evidence="15" key="1">
    <citation type="submission" date="2025-08" db="UniProtKB">
        <authorList>
            <consortium name="RefSeq"/>
        </authorList>
    </citation>
    <scope>IDENTIFICATION</scope>
    <source>
        <tissue evidence="15">Blood</tissue>
    </source>
</reference>
<gene>
    <name evidence="15" type="primary">CCDC153</name>
</gene>
<keyword evidence="7" id="KW-0969">Cilium</keyword>
<evidence type="ECO:0000256" key="9">
    <source>
        <dbReference type="ARBA" id="ARBA00023273"/>
    </source>
</evidence>
<proteinExistence type="inferred from homology"/>
<evidence type="ECO:0000256" key="8">
    <source>
        <dbReference type="ARBA" id="ARBA00023212"/>
    </source>
</evidence>
<evidence type="ECO:0000256" key="4">
    <source>
        <dbReference type="ARBA" id="ARBA00022490"/>
    </source>
</evidence>
<dbReference type="OrthoDB" id="10264405at2759"/>
<keyword evidence="5" id="KW-0282">Flagellum</keyword>
<evidence type="ECO:0000313" key="15">
    <source>
        <dbReference type="RefSeq" id="XP_034281187.1"/>
    </source>
</evidence>
<dbReference type="RefSeq" id="XP_034281187.1">
    <property type="nucleotide sequence ID" value="XM_034425296.2"/>
</dbReference>
<comment type="subcellular location">
    <subcellularLocation>
        <location evidence="2">Cytoplasm</location>
        <location evidence="2">Cytoskeleton</location>
        <location evidence="2">Flagellum axoneme</location>
    </subcellularLocation>
</comment>
<comment type="subunit">
    <text evidence="3">Component of the nexin-dynein regulatory complex (N-DRC).</text>
</comment>
<evidence type="ECO:0000256" key="6">
    <source>
        <dbReference type="ARBA" id="ARBA00023054"/>
    </source>
</evidence>
<evidence type="ECO:0000256" key="7">
    <source>
        <dbReference type="ARBA" id="ARBA00023069"/>
    </source>
</evidence>
<evidence type="ECO:0000256" key="5">
    <source>
        <dbReference type="ARBA" id="ARBA00022846"/>
    </source>
</evidence>
<dbReference type="Proteomes" id="UP001652622">
    <property type="component" value="Unplaced"/>
</dbReference>
<evidence type="ECO:0000313" key="14">
    <source>
        <dbReference type="Proteomes" id="UP001652622"/>
    </source>
</evidence>
<feature type="compositionally biased region" description="Basic residues" evidence="13">
    <location>
        <begin position="1"/>
        <end position="16"/>
    </location>
</feature>
<dbReference type="InterPro" id="IPR033585">
    <property type="entry name" value="DRC12-like"/>
</dbReference>
<comment type="similarity">
    <text evidence="10">Belongs to the DRC12 family.</text>
</comment>
<keyword evidence="6 12" id="KW-0175">Coiled coil</keyword>
<name>A0A6P9CCY8_PANGU</name>
<evidence type="ECO:0000256" key="13">
    <source>
        <dbReference type="SAM" id="MobiDB-lite"/>
    </source>
</evidence>
<dbReference type="CTD" id="283152"/>
<keyword evidence="4" id="KW-0963">Cytoplasm</keyword>
<protein>
    <recommendedName>
        <fullName evidence="11">Dynein regulatory complex protein 12</fullName>
    </recommendedName>
</protein>
<feature type="coiled-coil region" evidence="12">
    <location>
        <begin position="46"/>
        <end position="155"/>
    </location>
</feature>
<evidence type="ECO:0000256" key="12">
    <source>
        <dbReference type="SAM" id="Coils"/>
    </source>
</evidence>
<dbReference type="InParanoid" id="A0A6P9CCY8"/>
<keyword evidence="8" id="KW-0206">Cytoskeleton</keyword>
<evidence type="ECO:0000256" key="2">
    <source>
        <dbReference type="ARBA" id="ARBA00004611"/>
    </source>
</evidence>
<dbReference type="OMA" id="HAKYKEQ"/>
<keyword evidence="14" id="KW-1185">Reference proteome</keyword>
<accession>A0A6P9CCY8</accession>
<dbReference type="KEGG" id="pgut:117670257"/>
<sequence length="196" mass="23095">MPLPKKRKVKKTRKQKSSTLGEERHKEASPEADALKQHLVLQRDLAKQARIDREGFRQRLTELERNLEKAQKDKKDIYEEMIRQYQQFQRQSDSQIQRLEAEKQNLQVQLAACQKTLQRSEEDRAKISEEKDKAVAQMQQKAEEMEKECERILHDSLDQVLSKLQATKLGWENEATLIHTDYKNALKDFGLNPLEI</sequence>
<evidence type="ECO:0000256" key="3">
    <source>
        <dbReference type="ARBA" id="ARBA00011248"/>
    </source>
</evidence>
<feature type="region of interest" description="Disordered" evidence="13">
    <location>
        <begin position="1"/>
        <end position="35"/>
    </location>
</feature>